<gene>
    <name evidence="2" type="ORF">F383_37148</name>
    <name evidence="1" type="ORF">F383_37499</name>
</gene>
<evidence type="ECO:0000313" key="3">
    <source>
        <dbReference type="Proteomes" id="UP000032142"/>
    </source>
</evidence>
<proteinExistence type="predicted"/>
<evidence type="ECO:0000313" key="1">
    <source>
        <dbReference type="EMBL" id="KHF98467.1"/>
    </source>
</evidence>
<accession>A0A0B0M8P4</accession>
<sequence length="68" mass="8062">MVTEPYLNCMNFKDTSDMSLGLSFWWRYCMCCELTIVRMSLPIYQLVIRAYCPSTQAELTDHSLKERK</sequence>
<name>A0A0B0M8P4_GOSAR</name>
<dbReference type="AlphaFoldDB" id="A0A0B0M8P4"/>
<reference evidence="1" key="1">
    <citation type="submission" date="2014-09" db="EMBL/GenBank/DDBJ databases">
        <title>G. arboreum L. cv. AKA8401 A2 genome assembly version 1.0.</title>
        <authorList>
            <person name="Mudge J."/>
            <person name="Ramaraj T."/>
            <person name="Lindquist I.E."/>
            <person name="Bharti A.K."/>
            <person name="Sundararajan A."/>
            <person name="Cameron C.T."/>
            <person name="Woodward J.E."/>
            <person name="May G.D."/>
            <person name="Brubaker C."/>
            <person name="Broadhvest J."/>
            <person name="Wilkins T.A."/>
        </authorList>
    </citation>
    <scope>NUCLEOTIDE SEQUENCE</scope>
</reference>
<dbReference type="EMBL" id="JRRC01040206">
    <property type="protein sequence ID" value="KHF98467.1"/>
    <property type="molecule type" value="Genomic_DNA"/>
</dbReference>
<dbReference type="EMBL" id="KN392557">
    <property type="protein sequence ID" value="KHG09890.1"/>
    <property type="molecule type" value="Genomic_DNA"/>
</dbReference>
<evidence type="ECO:0000313" key="2">
    <source>
        <dbReference type="EMBL" id="KHG09890.1"/>
    </source>
</evidence>
<reference evidence="3" key="2">
    <citation type="submission" date="2014-09" db="EMBL/GenBank/DDBJ databases">
        <authorList>
            <person name="Mudge J."/>
            <person name="Ramaraj T."/>
            <person name="Lindquist I.E."/>
            <person name="Bharti A.K."/>
            <person name="Sundararajan A."/>
            <person name="Cameron C.T."/>
            <person name="Woodward J.E."/>
            <person name="May G.D."/>
            <person name="Brubaker C."/>
            <person name="Broadhvest J."/>
            <person name="Wilkins T.A."/>
        </authorList>
    </citation>
    <scope>NUCLEOTIDE SEQUENCE</scope>
    <source>
        <strain evidence="3">cv. AKA8401</strain>
    </source>
</reference>
<keyword evidence="3" id="KW-1185">Reference proteome</keyword>
<dbReference type="Proteomes" id="UP000032142">
    <property type="component" value="Unassembled WGS sequence"/>
</dbReference>
<organism evidence="1 3">
    <name type="scientific">Gossypium arboreum</name>
    <name type="common">Tree cotton</name>
    <name type="synonym">Gossypium nanking</name>
    <dbReference type="NCBI Taxonomy" id="29729"/>
    <lineage>
        <taxon>Eukaryota</taxon>
        <taxon>Viridiplantae</taxon>
        <taxon>Streptophyta</taxon>
        <taxon>Embryophyta</taxon>
        <taxon>Tracheophyta</taxon>
        <taxon>Spermatophyta</taxon>
        <taxon>Magnoliopsida</taxon>
        <taxon>eudicotyledons</taxon>
        <taxon>Gunneridae</taxon>
        <taxon>Pentapetalae</taxon>
        <taxon>rosids</taxon>
        <taxon>malvids</taxon>
        <taxon>Malvales</taxon>
        <taxon>Malvaceae</taxon>
        <taxon>Malvoideae</taxon>
        <taxon>Gossypium</taxon>
    </lineage>
</organism>
<protein>
    <submittedName>
        <fullName evidence="1">Uncharacterized protein</fullName>
    </submittedName>
</protein>